<dbReference type="Pfam" id="PF22982">
    <property type="entry name" value="WHD_HRQ1"/>
    <property type="match status" value="1"/>
</dbReference>
<dbReference type="InterPro" id="IPR055227">
    <property type="entry name" value="HRQ1_WHD"/>
</dbReference>
<dbReference type="Pfam" id="PF00271">
    <property type="entry name" value="Helicase_C"/>
    <property type="match status" value="1"/>
</dbReference>
<evidence type="ECO:0000256" key="2">
    <source>
        <dbReference type="ARBA" id="ARBA00022840"/>
    </source>
</evidence>
<sequence>MHVQRLPGGRGGDEALPAAARAVLASPRAGACVRHVLVDPPRPATTAAWPAWVHPALVASLARQGIERPWSHQVEVAEAVHAGHHVVVSAGTASGKSLGFLLPALSGVLAALDGGATARHSAPCALYLSPTKALAADQERRLRELAAPGVVVGTVDGDASREQRDWVRDNAHVVLSNPDLLAHTLLPDHARWTRMLRRLRWVVLDECHVYRGVFGAHVGAVLRRLRRVAAAHGARPVTVLCSATVAEPGAFAARLLGEDVVVVDHDGAPRPGRTTLLWDPVLETAGAGPVGDVPVVEEGVPAAGSGPVRRRSAAAESADLLARLVGTGTRTLAFAPSRRGSEAVAAQARDALVAAHGPGAGGDLARAVVPYRGGHLPEERRATEHALRSGELLGVAATSALELGIDVTGLDAVLLAGWPGSLASFRQRLGRAGRADVPGTGVLVARDDPLDAYVLAHPERVLDGPHEGLTTDPDNPYVLLPHLAAAAAELPLTEVDLALFGPAAPALVEVLVERGDLRRRPGGWYWARPERPTLDLRGSGGGQVQLVEAGTGRVLGTVDTARACSTVHPGAVYQHLLRTYLVEGLDLDEGCAVLRPAEPGYVTFARSATRTRVVREVAARPLGAGGRLGHGPVDVVEQVTGFVRVDPLTGTVLGQELLDLPERSFRTQGTWFTAPPGRGDSGERGERGARGARGARGGSDDHGGGRLAASLHAAEHALTSLVPLVTVSDRFDVAGTYDVHHPDLDAAAVLVHDTWPGGAGFAEQVHARADDLLAAAGAAVGACACAAGCPGCVVRPGCGAGNQPLDKAGGLGLLRLLAG</sequence>
<keyword evidence="6" id="KW-0378">Hydrolase</keyword>
<dbReference type="InterPro" id="IPR014001">
    <property type="entry name" value="Helicase_ATP-bd"/>
</dbReference>
<dbReference type="InterPro" id="IPR027417">
    <property type="entry name" value="P-loop_NTPase"/>
</dbReference>
<protein>
    <submittedName>
        <fullName evidence="6">DEAD/DEAH box helicase</fullName>
        <ecNumber evidence="6">3.6.4.-</ecNumber>
    </submittedName>
</protein>
<evidence type="ECO:0000259" key="4">
    <source>
        <dbReference type="PROSITE" id="PS51192"/>
    </source>
</evidence>
<gene>
    <name evidence="6" type="ORF">ACFPJ6_16435</name>
</gene>
<organism evidence="6 7">
    <name type="scientific">Aquipuribacter nitratireducens</name>
    <dbReference type="NCBI Taxonomy" id="650104"/>
    <lineage>
        <taxon>Bacteria</taxon>
        <taxon>Bacillati</taxon>
        <taxon>Actinomycetota</taxon>
        <taxon>Actinomycetes</taxon>
        <taxon>Micrococcales</taxon>
        <taxon>Intrasporangiaceae</taxon>
        <taxon>Aquipuribacter</taxon>
    </lineage>
</organism>
<keyword evidence="1" id="KW-0547">Nucleotide-binding</keyword>
<feature type="domain" description="Helicase ATP-binding" evidence="4">
    <location>
        <begin position="77"/>
        <end position="263"/>
    </location>
</feature>
<evidence type="ECO:0000313" key="6">
    <source>
        <dbReference type="EMBL" id="MFC5382354.1"/>
    </source>
</evidence>
<dbReference type="SMART" id="SM00490">
    <property type="entry name" value="HELICc"/>
    <property type="match status" value="1"/>
</dbReference>
<evidence type="ECO:0000313" key="7">
    <source>
        <dbReference type="Proteomes" id="UP001596122"/>
    </source>
</evidence>
<feature type="region of interest" description="Disordered" evidence="3">
    <location>
        <begin position="668"/>
        <end position="706"/>
    </location>
</feature>
<dbReference type="PANTHER" id="PTHR47957:SF3">
    <property type="entry name" value="ATP-DEPENDENT HELICASE HRQ1"/>
    <property type="match status" value="1"/>
</dbReference>
<evidence type="ECO:0000259" key="5">
    <source>
        <dbReference type="PROSITE" id="PS51194"/>
    </source>
</evidence>
<keyword evidence="6" id="KW-0347">Helicase</keyword>
<dbReference type="InterPro" id="IPR018973">
    <property type="entry name" value="MZB"/>
</dbReference>
<dbReference type="CDD" id="cd17923">
    <property type="entry name" value="DEXHc_Hrq1-like"/>
    <property type="match status" value="1"/>
</dbReference>
<dbReference type="InterPro" id="IPR011545">
    <property type="entry name" value="DEAD/DEAH_box_helicase_dom"/>
</dbReference>
<dbReference type="RefSeq" id="WP_340270086.1">
    <property type="nucleotide sequence ID" value="NZ_JBBEOG010000005.1"/>
</dbReference>
<keyword evidence="7" id="KW-1185">Reference proteome</keyword>
<dbReference type="Pfam" id="PF00270">
    <property type="entry name" value="DEAD"/>
    <property type="match status" value="1"/>
</dbReference>
<evidence type="ECO:0000256" key="3">
    <source>
        <dbReference type="SAM" id="MobiDB-lite"/>
    </source>
</evidence>
<proteinExistence type="predicted"/>
<dbReference type="SUPFAM" id="SSF52540">
    <property type="entry name" value="P-loop containing nucleoside triphosphate hydrolases"/>
    <property type="match status" value="1"/>
</dbReference>
<dbReference type="Gene3D" id="3.40.50.300">
    <property type="entry name" value="P-loop containing nucleotide triphosphate hydrolases"/>
    <property type="match status" value="2"/>
</dbReference>
<feature type="compositionally biased region" description="Basic and acidic residues" evidence="3">
    <location>
        <begin position="680"/>
        <end position="689"/>
    </location>
</feature>
<name>A0ABW0GSX5_9MICO</name>
<feature type="domain" description="Helicase C-terminal" evidence="5">
    <location>
        <begin position="319"/>
        <end position="477"/>
    </location>
</feature>
<dbReference type="Pfam" id="PF09369">
    <property type="entry name" value="MZB"/>
    <property type="match status" value="1"/>
</dbReference>
<accession>A0ABW0GSX5</accession>
<evidence type="ECO:0000256" key="1">
    <source>
        <dbReference type="ARBA" id="ARBA00022741"/>
    </source>
</evidence>
<dbReference type="EC" id="3.6.4.-" evidence="6"/>
<dbReference type="InterPro" id="IPR001650">
    <property type="entry name" value="Helicase_C-like"/>
</dbReference>
<reference evidence="7" key="1">
    <citation type="journal article" date="2019" name="Int. J. Syst. Evol. Microbiol.">
        <title>The Global Catalogue of Microorganisms (GCM) 10K type strain sequencing project: providing services to taxonomists for standard genome sequencing and annotation.</title>
        <authorList>
            <consortium name="The Broad Institute Genomics Platform"/>
            <consortium name="The Broad Institute Genome Sequencing Center for Infectious Disease"/>
            <person name="Wu L."/>
            <person name="Ma J."/>
        </authorList>
    </citation>
    <scope>NUCLEOTIDE SEQUENCE [LARGE SCALE GENOMIC DNA]</scope>
    <source>
        <strain evidence="7">CCUG 43114</strain>
    </source>
</reference>
<dbReference type="SMART" id="SM00487">
    <property type="entry name" value="DEXDc"/>
    <property type="match status" value="1"/>
</dbReference>
<dbReference type="CDD" id="cd18797">
    <property type="entry name" value="SF2_C_Hrq"/>
    <property type="match status" value="1"/>
</dbReference>
<dbReference type="PROSITE" id="PS51192">
    <property type="entry name" value="HELICASE_ATP_BIND_1"/>
    <property type="match status" value="1"/>
</dbReference>
<dbReference type="Proteomes" id="UP001596122">
    <property type="component" value="Unassembled WGS sequence"/>
</dbReference>
<dbReference type="GO" id="GO:0004386">
    <property type="term" value="F:helicase activity"/>
    <property type="evidence" value="ECO:0007669"/>
    <property type="project" value="UniProtKB-KW"/>
</dbReference>
<dbReference type="PANTHER" id="PTHR47957">
    <property type="entry name" value="ATP-DEPENDENT HELICASE HRQ1"/>
    <property type="match status" value="1"/>
</dbReference>
<comment type="caution">
    <text evidence="6">The sequence shown here is derived from an EMBL/GenBank/DDBJ whole genome shotgun (WGS) entry which is preliminary data.</text>
</comment>
<dbReference type="GO" id="GO:0016787">
    <property type="term" value="F:hydrolase activity"/>
    <property type="evidence" value="ECO:0007669"/>
    <property type="project" value="UniProtKB-KW"/>
</dbReference>
<dbReference type="PROSITE" id="PS51194">
    <property type="entry name" value="HELICASE_CTER"/>
    <property type="match status" value="1"/>
</dbReference>
<dbReference type="EMBL" id="JBHSLD010000025">
    <property type="protein sequence ID" value="MFC5382354.1"/>
    <property type="molecule type" value="Genomic_DNA"/>
</dbReference>
<keyword evidence="2" id="KW-0067">ATP-binding</keyword>